<evidence type="ECO:0000256" key="1">
    <source>
        <dbReference type="ARBA" id="ARBA00007447"/>
    </source>
</evidence>
<dbReference type="Gene3D" id="2.40.70.10">
    <property type="entry name" value="Acid Proteases"/>
    <property type="match status" value="1"/>
</dbReference>
<dbReference type="CDD" id="cd05471">
    <property type="entry name" value="pepsin_like"/>
    <property type="match status" value="1"/>
</dbReference>
<dbReference type="InterPro" id="IPR001461">
    <property type="entry name" value="Aspartic_peptidase_A1"/>
</dbReference>
<dbReference type="GO" id="GO:0004190">
    <property type="term" value="F:aspartic-type endopeptidase activity"/>
    <property type="evidence" value="ECO:0007669"/>
    <property type="project" value="InterPro"/>
</dbReference>
<feature type="domain" description="Peptidase A1" evidence="4">
    <location>
        <begin position="118"/>
        <end position="224"/>
    </location>
</feature>
<dbReference type="InterPro" id="IPR033121">
    <property type="entry name" value="PEPTIDASE_A1"/>
</dbReference>
<dbReference type="SUPFAM" id="SSF50630">
    <property type="entry name" value="Acid proteases"/>
    <property type="match status" value="1"/>
</dbReference>
<evidence type="ECO:0000313" key="6">
    <source>
        <dbReference type="Proteomes" id="UP000224854"/>
    </source>
</evidence>
<dbReference type="InterPro" id="IPR034164">
    <property type="entry name" value="Pepsin-like_dom"/>
</dbReference>
<feature type="region of interest" description="Disordered" evidence="2">
    <location>
        <begin position="46"/>
        <end position="84"/>
    </location>
</feature>
<accession>A0A2C5YXE6</accession>
<proteinExistence type="inferred from homology"/>
<dbReference type="PANTHER" id="PTHR47966">
    <property type="entry name" value="BETA-SITE APP-CLEAVING ENZYME, ISOFORM A-RELATED"/>
    <property type="match status" value="1"/>
</dbReference>
<dbReference type="OrthoDB" id="771136at2759"/>
<evidence type="ECO:0000313" key="5">
    <source>
        <dbReference type="EMBL" id="PHH73437.1"/>
    </source>
</evidence>
<sequence length="224" mass="23526">MAPAATALLLALALSTVNARPPQMQHGPQLPGSSLAPEIATTFARSRSGPIGRQSVSRKGAVQGAAQDSSDAQTVAAQETTGGPLSMQVVHGRAAPKLDKRTNGSSPEMLATRGDIAYYARLDIGTPPQKIYAQLDTGSFELWINPDCAKVDATDRQFCHSVGHYTSSQSTTAFVSNNTNMLRYGIGAANITYVLDYVSLPGAGPAMTKQPMQFGVATATQDQT</sequence>
<dbReference type="InterPro" id="IPR021109">
    <property type="entry name" value="Peptidase_aspartic_dom_sf"/>
</dbReference>
<comment type="caution">
    <text evidence="5">The sequence shown here is derived from an EMBL/GenBank/DDBJ whole genome shotgun (WGS) entry which is preliminary data.</text>
</comment>
<dbReference type="Proteomes" id="UP000224854">
    <property type="component" value="Unassembled WGS sequence"/>
</dbReference>
<dbReference type="PROSITE" id="PS51767">
    <property type="entry name" value="PEPTIDASE_A1"/>
    <property type="match status" value="1"/>
</dbReference>
<organism evidence="5 6">
    <name type="scientific">Ophiocordyceps australis</name>
    <dbReference type="NCBI Taxonomy" id="1399860"/>
    <lineage>
        <taxon>Eukaryota</taxon>
        <taxon>Fungi</taxon>
        <taxon>Dikarya</taxon>
        <taxon>Ascomycota</taxon>
        <taxon>Pezizomycotina</taxon>
        <taxon>Sordariomycetes</taxon>
        <taxon>Hypocreomycetidae</taxon>
        <taxon>Hypocreales</taxon>
        <taxon>Ophiocordycipitaceae</taxon>
        <taxon>Ophiocordyceps</taxon>
    </lineage>
</organism>
<feature type="signal peptide" evidence="3">
    <location>
        <begin position="1"/>
        <end position="19"/>
    </location>
</feature>
<comment type="similarity">
    <text evidence="1">Belongs to the peptidase A1 family.</text>
</comment>
<feature type="compositionally biased region" description="Polar residues" evidence="2">
    <location>
        <begin position="66"/>
        <end position="83"/>
    </location>
</feature>
<dbReference type="AlphaFoldDB" id="A0A2C5YXE6"/>
<protein>
    <recommendedName>
        <fullName evidence="4">Peptidase A1 domain-containing protein</fullName>
    </recommendedName>
</protein>
<feature type="chain" id="PRO_5012338242" description="Peptidase A1 domain-containing protein" evidence="3">
    <location>
        <begin position="20"/>
        <end position="224"/>
    </location>
</feature>
<reference evidence="5 6" key="1">
    <citation type="submission" date="2017-06" db="EMBL/GenBank/DDBJ databases">
        <title>Ant-infecting Ophiocordyceps genomes reveal a high diversity of potential behavioral manipulation genes and a possible major role for enterotoxins.</title>
        <authorList>
            <person name="De Bekker C."/>
            <person name="Evans H.C."/>
            <person name="Brachmann A."/>
            <person name="Hughes D.P."/>
        </authorList>
    </citation>
    <scope>NUCLEOTIDE SEQUENCE [LARGE SCALE GENOMIC DNA]</scope>
    <source>
        <strain evidence="5 6">1348a</strain>
    </source>
</reference>
<evidence type="ECO:0000259" key="4">
    <source>
        <dbReference type="PROSITE" id="PS51767"/>
    </source>
</evidence>
<dbReference type="Pfam" id="PF00026">
    <property type="entry name" value="Asp"/>
    <property type="match status" value="1"/>
</dbReference>
<evidence type="ECO:0000256" key="3">
    <source>
        <dbReference type="SAM" id="SignalP"/>
    </source>
</evidence>
<keyword evidence="3" id="KW-0732">Signal</keyword>
<gene>
    <name evidence="5" type="ORF">CDD82_5483</name>
</gene>
<keyword evidence="6" id="KW-1185">Reference proteome</keyword>
<dbReference type="EMBL" id="NJEU01000505">
    <property type="protein sequence ID" value="PHH73437.1"/>
    <property type="molecule type" value="Genomic_DNA"/>
</dbReference>
<dbReference type="GO" id="GO:0006508">
    <property type="term" value="P:proteolysis"/>
    <property type="evidence" value="ECO:0007669"/>
    <property type="project" value="InterPro"/>
</dbReference>
<evidence type="ECO:0000256" key="2">
    <source>
        <dbReference type="SAM" id="MobiDB-lite"/>
    </source>
</evidence>
<dbReference type="PANTHER" id="PTHR47966:SF65">
    <property type="entry name" value="ASPARTIC-TYPE ENDOPEPTIDASE"/>
    <property type="match status" value="1"/>
</dbReference>
<name>A0A2C5YXE6_9HYPO</name>